<evidence type="ECO:0000313" key="4">
    <source>
        <dbReference type="Proteomes" id="UP000184499"/>
    </source>
</evidence>
<dbReference type="InterPro" id="IPR009799">
    <property type="entry name" value="EthD_dom"/>
</dbReference>
<protein>
    <recommendedName>
        <fullName evidence="2">EthD domain-containing protein</fullName>
    </recommendedName>
</protein>
<dbReference type="GO" id="GO:0016491">
    <property type="term" value="F:oxidoreductase activity"/>
    <property type="evidence" value="ECO:0007669"/>
    <property type="project" value="InterPro"/>
</dbReference>
<keyword evidence="4" id="KW-1185">Reference proteome</keyword>
<dbReference type="SUPFAM" id="SSF54909">
    <property type="entry name" value="Dimeric alpha+beta barrel"/>
    <property type="match status" value="1"/>
</dbReference>
<dbReference type="OMA" id="MQVTVGW"/>
<sequence length="126" mass="14908">MATKRRMIRLSFYGRRNTGASVDDFQKYWTECHGPLTLQCLKRNGIPKLRRLKATVEADAAFLKFVRKHDRWSRARDDPFYLSHILPDEARLFGWETCVYHVGWEEMYMKGGKIVDLLYDIAPPIR</sequence>
<reference evidence="4" key="1">
    <citation type="journal article" date="2017" name="Genome Biol.">
        <title>Comparative genomics reveals high biological diversity and specific adaptations in the industrially and medically important fungal genus Aspergillus.</title>
        <authorList>
            <person name="de Vries R.P."/>
            <person name="Riley R."/>
            <person name="Wiebenga A."/>
            <person name="Aguilar-Osorio G."/>
            <person name="Amillis S."/>
            <person name="Uchima C.A."/>
            <person name="Anderluh G."/>
            <person name="Asadollahi M."/>
            <person name="Askin M."/>
            <person name="Barry K."/>
            <person name="Battaglia E."/>
            <person name="Bayram O."/>
            <person name="Benocci T."/>
            <person name="Braus-Stromeyer S.A."/>
            <person name="Caldana C."/>
            <person name="Canovas D."/>
            <person name="Cerqueira G.C."/>
            <person name="Chen F."/>
            <person name="Chen W."/>
            <person name="Choi C."/>
            <person name="Clum A."/>
            <person name="Dos Santos R.A."/>
            <person name="Damasio A.R."/>
            <person name="Diallinas G."/>
            <person name="Emri T."/>
            <person name="Fekete E."/>
            <person name="Flipphi M."/>
            <person name="Freyberg S."/>
            <person name="Gallo A."/>
            <person name="Gournas C."/>
            <person name="Habgood R."/>
            <person name="Hainaut M."/>
            <person name="Harispe M.L."/>
            <person name="Henrissat B."/>
            <person name="Hilden K.S."/>
            <person name="Hope R."/>
            <person name="Hossain A."/>
            <person name="Karabika E."/>
            <person name="Karaffa L."/>
            <person name="Karanyi Z."/>
            <person name="Krasevec N."/>
            <person name="Kuo A."/>
            <person name="Kusch H."/>
            <person name="LaButti K."/>
            <person name="Lagendijk E.L."/>
            <person name="Lapidus A."/>
            <person name="Levasseur A."/>
            <person name="Lindquist E."/>
            <person name="Lipzen A."/>
            <person name="Logrieco A.F."/>
            <person name="MacCabe A."/>
            <person name="Maekelae M.R."/>
            <person name="Malavazi I."/>
            <person name="Melin P."/>
            <person name="Meyer V."/>
            <person name="Mielnichuk N."/>
            <person name="Miskei M."/>
            <person name="Molnar A.P."/>
            <person name="Mule G."/>
            <person name="Ngan C.Y."/>
            <person name="Orejas M."/>
            <person name="Orosz E."/>
            <person name="Ouedraogo J.P."/>
            <person name="Overkamp K.M."/>
            <person name="Park H.-S."/>
            <person name="Perrone G."/>
            <person name="Piumi F."/>
            <person name="Punt P.J."/>
            <person name="Ram A.F."/>
            <person name="Ramon A."/>
            <person name="Rauscher S."/>
            <person name="Record E."/>
            <person name="Riano-Pachon D.M."/>
            <person name="Robert V."/>
            <person name="Roehrig J."/>
            <person name="Ruller R."/>
            <person name="Salamov A."/>
            <person name="Salih N.S."/>
            <person name="Samson R.A."/>
            <person name="Sandor E."/>
            <person name="Sanguinetti M."/>
            <person name="Schuetze T."/>
            <person name="Sepcic K."/>
            <person name="Shelest E."/>
            <person name="Sherlock G."/>
            <person name="Sophianopoulou V."/>
            <person name="Squina F.M."/>
            <person name="Sun H."/>
            <person name="Susca A."/>
            <person name="Todd R.B."/>
            <person name="Tsang A."/>
            <person name="Unkles S.E."/>
            <person name="van de Wiele N."/>
            <person name="van Rossen-Uffink D."/>
            <person name="Oliveira J.V."/>
            <person name="Vesth T.C."/>
            <person name="Visser J."/>
            <person name="Yu J.-H."/>
            <person name="Zhou M."/>
            <person name="Andersen M.R."/>
            <person name="Archer D.B."/>
            <person name="Baker S.E."/>
            <person name="Benoit I."/>
            <person name="Brakhage A.A."/>
            <person name="Braus G.H."/>
            <person name="Fischer R."/>
            <person name="Frisvad J.C."/>
            <person name="Goldman G.H."/>
            <person name="Houbraken J."/>
            <person name="Oakley B."/>
            <person name="Pocsi I."/>
            <person name="Scazzocchio C."/>
            <person name="Seiboth B."/>
            <person name="vanKuyk P.A."/>
            <person name="Wortman J."/>
            <person name="Dyer P.S."/>
            <person name="Grigoriev I.V."/>
        </authorList>
    </citation>
    <scope>NUCLEOTIDE SEQUENCE [LARGE SCALE GENOMIC DNA]</scope>
    <source>
        <strain evidence="4">CBS 101740 / IMI 381727 / IBT 21946</strain>
    </source>
</reference>
<dbReference type="GeneID" id="93571634"/>
<dbReference type="Proteomes" id="UP000184499">
    <property type="component" value="Unassembled WGS sequence"/>
</dbReference>
<name>A0A1L9U1C8_ASPBC</name>
<dbReference type="AlphaFoldDB" id="A0A1L9U1C8"/>
<organism evidence="3 4">
    <name type="scientific">Aspergillus brasiliensis (strain CBS 101740 / IMI 381727 / IBT 21946)</name>
    <dbReference type="NCBI Taxonomy" id="767769"/>
    <lineage>
        <taxon>Eukaryota</taxon>
        <taxon>Fungi</taxon>
        <taxon>Dikarya</taxon>
        <taxon>Ascomycota</taxon>
        <taxon>Pezizomycotina</taxon>
        <taxon>Eurotiomycetes</taxon>
        <taxon>Eurotiomycetidae</taxon>
        <taxon>Eurotiales</taxon>
        <taxon>Aspergillaceae</taxon>
        <taxon>Aspergillus</taxon>
        <taxon>Aspergillus subgen. Circumdati</taxon>
    </lineage>
</organism>
<dbReference type="VEuPathDB" id="FungiDB:ASPBRDRAFT_139897"/>
<evidence type="ECO:0000313" key="3">
    <source>
        <dbReference type="EMBL" id="OJJ65496.1"/>
    </source>
</evidence>
<dbReference type="Gene3D" id="3.30.70.100">
    <property type="match status" value="1"/>
</dbReference>
<dbReference type="RefSeq" id="XP_067472747.1">
    <property type="nucleotide sequence ID" value="XM_067619146.1"/>
</dbReference>
<feature type="domain" description="EthD" evidence="2">
    <location>
        <begin position="18"/>
        <end position="92"/>
    </location>
</feature>
<dbReference type="EMBL" id="KV878729">
    <property type="protein sequence ID" value="OJJ65496.1"/>
    <property type="molecule type" value="Genomic_DNA"/>
</dbReference>
<dbReference type="STRING" id="767769.A0A1L9U1C8"/>
<dbReference type="InterPro" id="IPR011008">
    <property type="entry name" value="Dimeric_a/b-barrel"/>
</dbReference>
<comment type="similarity">
    <text evidence="1">Belongs to the tpcK family.</text>
</comment>
<accession>A0A1L9U1C8</accession>
<gene>
    <name evidence="3" type="ORF">ASPBRDRAFT_139897</name>
</gene>
<evidence type="ECO:0000259" key="2">
    <source>
        <dbReference type="Pfam" id="PF07110"/>
    </source>
</evidence>
<dbReference type="OrthoDB" id="3183782at2759"/>
<dbReference type="Pfam" id="PF07110">
    <property type="entry name" value="EthD"/>
    <property type="match status" value="1"/>
</dbReference>
<proteinExistence type="inferred from homology"/>
<evidence type="ECO:0000256" key="1">
    <source>
        <dbReference type="ARBA" id="ARBA00005986"/>
    </source>
</evidence>